<dbReference type="GO" id="GO:0004222">
    <property type="term" value="F:metalloendopeptidase activity"/>
    <property type="evidence" value="ECO:0007669"/>
    <property type="project" value="TreeGrafter"/>
</dbReference>
<dbReference type="InterPro" id="IPR016047">
    <property type="entry name" value="M23ase_b-sheet_dom"/>
</dbReference>
<comment type="caution">
    <text evidence="2">The sequence shown here is derived from an EMBL/GenBank/DDBJ whole genome shotgun (WGS) entry which is preliminary data.</text>
</comment>
<evidence type="ECO:0000259" key="1">
    <source>
        <dbReference type="Pfam" id="PF01551"/>
    </source>
</evidence>
<protein>
    <recommendedName>
        <fullName evidence="1">M23ase beta-sheet core domain-containing protein</fullName>
    </recommendedName>
</protein>
<dbReference type="Pfam" id="PF01551">
    <property type="entry name" value="Peptidase_M23"/>
    <property type="match status" value="1"/>
</dbReference>
<dbReference type="PANTHER" id="PTHR21666:SF270">
    <property type="entry name" value="MUREIN HYDROLASE ACTIVATOR ENVC"/>
    <property type="match status" value="1"/>
</dbReference>
<dbReference type="AlphaFoldDB" id="K0RDG3"/>
<dbReference type="Gene3D" id="2.70.70.10">
    <property type="entry name" value="Glucose Permease (Domain IIA)"/>
    <property type="match status" value="1"/>
</dbReference>
<gene>
    <name evidence="2" type="ORF">THAOC_30742</name>
</gene>
<proteinExistence type="predicted"/>
<feature type="domain" description="M23ase beta-sheet core" evidence="1">
    <location>
        <begin position="234"/>
        <end position="342"/>
    </location>
</feature>
<dbReference type="InterPro" id="IPR050570">
    <property type="entry name" value="Cell_wall_metabolism_enzyme"/>
</dbReference>
<accession>K0RDG3</accession>
<dbReference type="PANTHER" id="PTHR21666">
    <property type="entry name" value="PEPTIDASE-RELATED"/>
    <property type="match status" value="1"/>
</dbReference>
<dbReference type="OrthoDB" id="204026at2759"/>
<evidence type="ECO:0000313" key="3">
    <source>
        <dbReference type="Proteomes" id="UP000266841"/>
    </source>
</evidence>
<dbReference type="SUPFAM" id="SSF51261">
    <property type="entry name" value="Duplicated hybrid motif"/>
    <property type="match status" value="1"/>
</dbReference>
<dbReference type="EMBL" id="AGNL01044036">
    <property type="protein sequence ID" value="EJK50314.1"/>
    <property type="molecule type" value="Genomic_DNA"/>
</dbReference>
<evidence type="ECO:0000313" key="2">
    <source>
        <dbReference type="EMBL" id="EJK50314.1"/>
    </source>
</evidence>
<reference evidence="2 3" key="1">
    <citation type="journal article" date="2012" name="Genome Biol.">
        <title>Genome and low-iron response of an oceanic diatom adapted to chronic iron limitation.</title>
        <authorList>
            <person name="Lommer M."/>
            <person name="Specht M."/>
            <person name="Roy A.S."/>
            <person name="Kraemer L."/>
            <person name="Andreson R."/>
            <person name="Gutowska M.A."/>
            <person name="Wolf J."/>
            <person name="Bergner S.V."/>
            <person name="Schilhabel M.B."/>
            <person name="Klostermeier U.C."/>
            <person name="Beiko R.G."/>
            <person name="Rosenstiel P."/>
            <person name="Hippler M."/>
            <person name="Laroche J."/>
        </authorList>
    </citation>
    <scope>NUCLEOTIDE SEQUENCE [LARGE SCALE GENOMIC DNA]</scope>
    <source>
        <strain evidence="2 3">CCMP1005</strain>
    </source>
</reference>
<keyword evidence="3" id="KW-1185">Reference proteome</keyword>
<dbReference type="Proteomes" id="UP000266841">
    <property type="component" value="Unassembled WGS sequence"/>
</dbReference>
<dbReference type="InterPro" id="IPR011055">
    <property type="entry name" value="Dup_hybrid_motif"/>
</dbReference>
<sequence length="394" mass="43425">MAKRKSKSKRGSKKSQSQVFTAATCQVWTPQVEREYYKRLGCHIATVARPLSPRKNSKDTWGRNDPTRITCSQLDELHRAAQRDYPWLIGVELFDPSDYFPEDIAAIPDVAMSDACEEDEDPGCLTVANTSNETKICFVTVFDVDVCDVNGQTLTGGTTVTTTRPRRGSAQHSSCFVHAILSCTCVRSARGNIWRAMYHSRAGRSDVMSPDEDERAYFCSQSEHGQLTHYFAGNHHAIDFACPMGTMLHSPVDGTVVQVNDTGGGEGHEVSGIAATNMFQWNSIMLRVDDDQSPLFVELVHIQTKSCVVKCGDKVRRGQLICRSGSVGFSPEPHVHMAAYRSAENAAATVRFRFKRRAGRASEETGESSRAFVAMAGGWYTSSGLVSEETDANK</sequence>
<dbReference type="CDD" id="cd12797">
    <property type="entry name" value="M23_peptidase"/>
    <property type="match status" value="1"/>
</dbReference>
<dbReference type="eggNOG" id="ENOG502S3BI">
    <property type="taxonomic scope" value="Eukaryota"/>
</dbReference>
<organism evidence="2 3">
    <name type="scientific">Thalassiosira oceanica</name>
    <name type="common">Marine diatom</name>
    <dbReference type="NCBI Taxonomy" id="159749"/>
    <lineage>
        <taxon>Eukaryota</taxon>
        <taxon>Sar</taxon>
        <taxon>Stramenopiles</taxon>
        <taxon>Ochrophyta</taxon>
        <taxon>Bacillariophyta</taxon>
        <taxon>Coscinodiscophyceae</taxon>
        <taxon>Thalassiosirophycidae</taxon>
        <taxon>Thalassiosirales</taxon>
        <taxon>Thalassiosiraceae</taxon>
        <taxon>Thalassiosira</taxon>
    </lineage>
</organism>
<name>K0RDG3_THAOC</name>